<evidence type="ECO:0000313" key="3">
    <source>
        <dbReference type="Proteomes" id="UP001054945"/>
    </source>
</evidence>
<proteinExistence type="predicted"/>
<evidence type="ECO:0000256" key="1">
    <source>
        <dbReference type="SAM" id="SignalP"/>
    </source>
</evidence>
<keyword evidence="1" id="KW-0732">Signal</keyword>
<name>A0AAV4P151_CAEEX</name>
<reference evidence="2 3" key="1">
    <citation type="submission" date="2021-06" db="EMBL/GenBank/DDBJ databases">
        <title>Caerostris extrusa draft genome.</title>
        <authorList>
            <person name="Kono N."/>
            <person name="Arakawa K."/>
        </authorList>
    </citation>
    <scope>NUCLEOTIDE SEQUENCE [LARGE SCALE GENOMIC DNA]</scope>
</reference>
<comment type="caution">
    <text evidence="2">The sequence shown here is derived from an EMBL/GenBank/DDBJ whole genome shotgun (WGS) entry which is preliminary data.</text>
</comment>
<evidence type="ECO:0000313" key="2">
    <source>
        <dbReference type="EMBL" id="GIX90917.1"/>
    </source>
</evidence>
<dbReference type="AlphaFoldDB" id="A0AAV4P151"/>
<protein>
    <recommendedName>
        <fullName evidence="4">Secreted protein</fullName>
    </recommendedName>
</protein>
<keyword evidence="3" id="KW-1185">Reference proteome</keyword>
<feature type="signal peptide" evidence="1">
    <location>
        <begin position="1"/>
        <end position="25"/>
    </location>
</feature>
<dbReference type="Proteomes" id="UP001054945">
    <property type="component" value="Unassembled WGS sequence"/>
</dbReference>
<gene>
    <name evidence="2" type="ORF">CEXT_379061</name>
</gene>
<dbReference type="EMBL" id="BPLR01021538">
    <property type="protein sequence ID" value="GIX90917.1"/>
    <property type="molecule type" value="Genomic_DNA"/>
</dbReference>
<feature type="chain" id="PRO_5044011218" description="Secreted protein" evidence="1">
    <location>
        <begin position="26"/>
        <end position="107"/>
    </location>
</feature>
<organism evidence="2 3">
    <name type="scientific">Caerostris extrusa</name>
    <name type="common">Bark spider</name>
    <name type="synonym">Caerostris bankana</name>
    <dbReference type="NCBI Taxonomy" id="172846"/>
    <lineage>
        <taxon>Eukaryota</taxon>
        <taxon>Metazoa</taxon>
        <taxon>Ecdysozoa</taxon>
        <taxon>Arthropoda</taxon>
        <taxon>Chelicerata</taxon>
        <taxon>Arachnida</taxon>
        <taxon>Araneae</taxon>
        <taxon>Araneomorphae</taxon>
        <taxon>Entelegynae</taxon>
        <taxon>Araneoidea</taxon>
        <taxon>Araneidae</taxon>
        <taxon>Caerostris</taxon>
    </lineage>
</organism>
<evidence type="ECO:0008006" key="4">
    <source>
        <dbReference type="Google" id="ProtNLM"/>
    </source>
</evidence>
<sequence>MLWRENSSISILILAFLFGHDHLSTFFTSTMVKPWQEGKFVKKILSMVDYSKLTGVNSAVTTPREKQPWCWRQTPATTTIQYNTSIIDRPPSDLKILLTSIYKRARR</sequence>
<accession>A0AAV4P151</accession>